<evidence type="ECO:0000313" key="8">
    <source>
        <dbReference type="Proteomes" id="UP000018458"/>
    </source>
</evidence>
<feature type="coiled-coil region" evidence="6">
    <location>
        <begin position="162"/>
        <end position="189"/>
    </location>
</feature>
<evidence type="ECO:0000256" key="4">
    <source>
        <dbReference type="ARBA" id="ARBA00022801"/>
    </source>
</evidence>
<sequence>MPIIDSMSHLRTLSQTQGSFIRLNRNNAQLTTSTTKAHFWQRSLRKAEKDESRAAAERVRDSVCAHCGKAAGTILFNRYIGEKSLQGARFTGSSLAKLLDAASRHNVAYISDKLRDFAGSRALLPEIQQELNRFGANEDDFMSLMQQTIGILEGDFFSDEEVAQASARLITVQQNLVQLQNSLSAFQNRLQHGAPGVPHLQSCVTGLIGELRGKADMLIAQEEQNPFSGKNVRTAFKQIYAAYEIVINREITRLNQELTGASPQQAALLNRQTNDLNDLLQRVQSDRVSPPAMQNVPDGTRRVSQSVLDAFRKLPQTLGKELHNILPTLSPGRLAKDIKAAHVQVLNSQPWNVIQRDVQYLGQAGVSVTARSTITPARHIGIIGQTMARDNLQGVSCGDRGQERHAVNLASTEISVGGTTLFRGLRHGVNSAYTLTNPVDRMQANNTRALEIFTAAVQSSPELLQKAQAAQPGDIIDLPLLSTSLLTPDVWRRFGGGAEKNHLREQCNAWQEACQGGLCQISVSIAGQTKTVTVRPDVITFNFGVNTGAQSTGKTLFGGWGTSMQYNEQAMAKLFGTKPDWQGGVVAQYLNQPGVPNKNKQIVADLRSQIIDLWENEGFKETGEDPYRLPARLAMLGHIMGMMPLFNCKSGKDRTGQMDVACKTLALQIYERNGRIPPLNHPRTSMDKQIFQQVAINGGNLEMQRMNTGLAGFKTSGVKGLDRLFSESAKEMHRGLSHYVEV</sequence>
<dbReference type="eggNOG" id="ENOG502Z7Z8">
    <property type="taxonomic scope" value="Bacteria"/>
</dbReference>
<reference evidence="7 8" key="1">
    <citation type="submission" date="2011-01" db="EMBL/GenBank/DDBJ databases">
        <authorList>
            <person name="Weinstock G."/>
            <person name="Sodergren E."/>
            <person name="Clifton S."/>
            <person name="Fulton L."/>
            <person name="Fulton B."/>
            <person name="Courtney L."/>
            <person name="Fronick C."/>
            <person name="Harrison M."/>
            <person name="Strong C."/>
            <person name="Farmer C."/>
            <person name="Delahaunty K."/>
            <person name="Markovic C."/>
            <person name="Hall O."/>
            <person name="Minx P."/>
            <person name="Tomlinson C."/>
            <person name="Mitreva M."/>
            <person name="Hou S."/>
            <person name="Chen J."/>
            <person name="Wollam A."/>
            <person name="Pepin K.H."/>
            <person name="Johnson M."/>
            <person name="Bhonagiri V."/>
            <person name="Zhang X."/>
            <person name="Suruliraj S."/>
            <person name="Warren W."/>
            <person name="Chinwalla A."/>
            <person name="Mardis E.R."/>
            <person name="Wilson R.K."/>
        </authorList>
    </citation>
    <scope>NUCLEOTIDE SEQUENCE [LARGE SCALE GENOMIC DNA]</scope>
    <source>
        <strain evidence="8">DSM 22608 / JCM 16073 / KCTC 15190 / YIT 12066</strain>
    </source>
</reference>
<evidence type="ECO:0000313" key="7">
    <source>
        <dbReference type="EMBL" id="EFY08081.1"/>
    </source>
</evidence>
<dbReference type="PRINTS" id="PR01734">
    <property type="entry name" value="TYPE3OMBPROT"/>
</dbReference>
<dbReference type="AlphaFoldDB" id="E8LHA9"/>
<keyword evidence="5" id="KW-0843">Virulence</keyword>
<keyword evidence="8" id="KW-1185">Reference proteome</keyword>
<comment type="similarity">
    <text evidence="2">Belongs to the phosphatase IpgD/SopB family.</text>
</comment>
<dbReference type="Proteomes" id="UP000018458">
    <property type="component" value="Unassembled WGS sequence"/>
</dbReference>
<dbReference type="HOGENOM" id="CLU_371207_0_0_6"/>
<evidence type="ECO:0000256" key="3">
    <source>
        <dbReference type="ARBA" id="ARBA00022525"/>
    </source>
</evidence>
<keyword evidence="6" id="KW-0175">Coiled coil</keyword>
<comment type="subcellular location">
    <subcellularLocation>
        <location evidence="1">Secreted</location>
    </subcellularLocation>
</comment>
<name>E8LHA9_SUCHY</name>
<evidence type="ECO:0000256" key="2">
    <source>
        <dbReference type="ARBA" id="ARBA00009007"/>
    </source>
</evidence>
<evidence type="ECO:0000256" key="6">
    <source>
        <dbReference type="SAM" id="Coils"/>
    </source>
</evidence>
<dbReference type="GO" id="GO:0005576">
    <property type="term" value="C:extracellular region"/>
    <property type="evidence" value="ECO:0007669"/>
    <property type="project" value="UniProtKB-SubCell"/>
</dbReference>
<evidence type="ECO:0000256" key="1">
    <source>
        <dbReference type="ARBA" id="ARBA00004613"/>
    </source>
</evidence>
<proteinExistence type="inferred from homology"/>
<dbReference type="InterPro" id="IPR008108">
    <property type="entry name" value="IpgD/SopB"/>
</dbReference>
<gene>
    <name evidence="7" type="ORF">HMPREF9444_00067</name>
</gene>
<dbReference type="STRING" id="762983.HMPREF9444_00067"/>
<keyword evidence="4" id="KW-0378">Hydrolase</keyword>
<evidence type="ECO:0000256" key="5">
    <source>
        <dbReference type="ARBA" id="ARBA00023026"/>
    </source>
</evidence>
<comment type="caution">
    <text evidence="7">The sequence shown here is derived from an EMBL/GenBank/DDBJ whole genome shotgun (WGS) entry which is preliminary data.</text>
</comment>
<dbReference type="GO" id="GO:0016791">
    <property type="term" value="F:phosphatase activity"/>
    <property type="evidence" value="ECO:0007669"/>
    <property type="project" value="InterPro"/>
</dbReference>
<accession>E8LHA9</accession>
<dbReference type="OrthoDB" id="22047at2"/>
<organism evidence="7 8">
    <name type="scientific">Succinatimonas hippei (strain DSM 22608 / JCM 16073 / KCTC 15190 / YIT 12066)</name>
    <dbReference type="NCBI Taxonomy" id="762983"/>
    <lineage>
        <taxon>Bacteria</taxon>
        <taxon>Pseudomonadati</taxon>
        <taxon>Pseudomonadota</taxon>
        <taxon>Gammaproteobacteria</taxon>
        <taxon>Aeromonadales</taxon>
        <taxon>Succinivibrionaceae</taxon>
        <taxon>Succinatimonas</taxon>
    </lineage>
</organism>
<protein>
    <submittedName>
        <fullName evidence="7">Enterobacterial virulence protein IpgD</fullName>
    </submittedName>
</protein>
<keyword evidence="3" id="KW-0964">Secreted</keyword>
<dbReference type="Pfam" id="PF05925">
    <property type="entry name" value="IpgD"/>
    <property type="match status" value="1"/>
</dbReference>
<dbReference type="EMBL" id="AEVO01000004">
    <property type="protein sequence ID" value="EFY08081.1"/>
    <property type="molecule type" value="Genomic_DNA"/>
</dbReference>